<dbReference type="AlphaFoldDB" id="A0A7J8HTI2"/>
<organism evidence="1 2">
    <name type="scientific">Rousettus aegyptiacus</name>
    <name type="common">Egyptian fruit bat</name>
    <name type="synonym">Pteropus aegyptiacus</name>
    <dbReference type="NCBI Taxonomy" id="9407"/>
    <lineage>
        <taxon>Eukaryota</taxon>
        <taxon>Metazoa</taxon>
        <taxon>Chordata</taxon>
        <taxon>Craniata</taxon>
        <taxon>Vertebrata</taxon>
        <taxon>Euteleostomi</taxon>
        <taxon>Mammalia</taxon>
        <taxon>Eutheria</taxon>
        <taxon>Laurasiatheria</taxon>
        <taxon>Chiroptera</taxon>
        <taxon>Yinpterochiroptera</taxon>
        <taxon>Pteropodoidea</taxon>
        <taxon>Pteropodidae</taxon>
        <taxon>Rousettinae</taxon>
        <taxon>Rousettus</taxon>
    </lineage>
</organism>
<sequence>MAEKGSREGSEEAAPGPEAVTLALGVAADTDGASLACPGRPSCSAAGLLSGPAGGWGPLPYSFELCLLTDYPTEELSKARRGYRATRVRTYDKKQRGCNSSPRHTHSNMCHSVTITYDTIELHQTNEVAFTHIHF</sequence>
<dbReference type="Proteomes" id="UP000593571">
    <property type="component" value="Unassembled WGS sequence"/>
</dbReference>
<name>A0A7J8HTI2_ROUAE</name>
<dbReference type="EMBL" id="JACASE010000004">
    <property type="protein sequence ID" value="KAF6475032.1"/>
    <property type="molecule type" value="Genomic_DNA"/>
</dbReference>
<keyword evidence="2" id="KW-1185">Reference proteome</keyword>
<protein>
    <submittedName>
        <fullName evidence="1">Uncharacterized protein</fullName>
    </submittedName>
</protein>
<proteinExistence type="predicted"/>
<evidence type="ECO:0000313" key="2">
    <source>
        <dbReference type="Proteomes" id="UP000593571"/>
    </source>
</evidence>
<gene>
    <name evidence="1" type="ORF">HJG63_011125</name>
</gene>
<reference evidence="1 2" key="1">
    <citation type="journal article" date="2020" name="Nature">
        <title>Six reference-quality genomes reveal evolution of bat adaptations.</title>
        <authorList>
            <person name="Jebb D."/>
            <person name="Huang Z."/>
            <person name="Pippel M."/>
            <person name="Hughes G.M."/>
            <person name="Lavrichenko K."/>
            <person name="Devanna P."/>
            <person name="Winkler S."/>
            <person name="Jermiin L.S."/>
            <person name="Skirmuntt E.C."/>
            <person name="Katzourakis A."/>
            <person name="Burkitt-Gray L."/>
            <person name="Ray D.A."/>
            <person name="Sullivan K.A.M."/>
            <person name="Roscito J.G."/>
            <person name="Kirilenko B.M."/>
            <person name="Davalos L.M."/>
            <person name="Corthals A.P."/>
            <person name="Power M.L."/>
            <person name="Jones G."/>
            <person name="Ransome R.D."/>
            <person name="Dechmann D.K.N."/>
            <person name="Locatelli A.G."/>
            <person name="Puechmaille S.J."/>
            <person name="Fedrigo O."/>
            <person name="Jarvis E.D."/>
            <person name="Hiller M."/>
            <person name="Vernes S.C."/>
            <person name="Myers E.W."/>
            <person name="Teeling E.C."/>
        </authorList>
    </citation>
    <scope>NUCLEOTIDE SEQUENCE [LARGE SCALE GENOMIC DNA]</scope>
    <source>
        <strain evidence="1">MRouAeg1</strain>
        <tissue evidence="1">Muscle</tissue>
    </source>
</reference>
<evidence type="ECO:0000313" key="1">
    <source>
        <dbReference type="EMBL" id="KAF6475032.1"/>
    </source>
</evidence>
<accession>A0A7J8HTI2</accession>
<comment type="caution">
    <text evidence="1">The sequence shown here is derived from an EMBL/GenBank/DDBJ whole genome shotgun (WGS) entry which is preliminary data.</text>
</comment>